<evidence type="ECO:0000313" key="4">
    <source>
        <dbReference type="EMBL" id="MFC3766008.1"/>
    </source>
</evidence>
<evidence type="ECO:0000256" key="1">
    <source>
        <dbReference type="SAM" id="MobiDB-lite"/>
    </source>
</evidence>
<feature type="domain" description="Protein kinase" evidence="3">
    <location>
        <begin position="10"/>
        <end position="245"/>
    </location>
</feature>
<dbReference type="InterPro" id="IPR000719">
    <property type="entry name" value="Prot_kinase_dom"/>
</dbReference>
<evidence type="ECO:0000259" key="3">
    <source>
        <dbReference type="PROSITE" id="PS50011"/>
    </source>
</evidence>
<dbReference type="EMBL" id="JBHRZH010000045">
    <property type="protein sequence ID" value="MFC3766008.1"/>
    <property type="molecule type" value="Genomic_DNA"/>
</dbReference>
<dbReference type="Proteomes" id="UP001595699">
    <property type="component" value="Unassembled WGS sequence"/>
</dbReference>
<keyword evidence="2" id="KW-0812">Transmembrane</keyword>
<feature type="compositionally biased region" description="Pro residues" evidence="1">
    <location>
        <begin position="280"/>
        <end position="296"/>
    </location>
</feature>
<dbReference type="InterPro" id="IPR053235">
    <property type="entry name" value="Ser_Thr_kinase"/>
</dbReference>
<keyword evidence="4" id="KW-0418">Kinase</keyword>
<dbReference type="PROSITE" id="PS50011">
    <property type="entry name" value="PROTEIN_KINASE_DOM"/>
    <property type="match status" value="1"/>
</dbReference>
<evidence type="ECO:0000313" key="5">
    <source>
        <dbReference type="Proteomes" id="UP001595699"/>
    </source>
</evidence>
<evidence type="ECO:0000256" key="2">
    <source>
        <dbReference type="SAM" id="Phobius"/>
    </source>
</evidence>
<feature type="region of interest" description="Disordered" evidence="1">
    <location>
        <begin position="270"/>
        <end position="345"/>
    </location>
</feature>
<keyword evidence="2" id="KW-0472">Membrane</keyword>
<name>A0ABV7YLY0_9ACTN</name>
<keyword evidence="4" id="KW-0808">Transferase</keyword>
<dbReference type="SUPFAM" id="SSF56112">
    <property type="entry name" value="Protein kinase-like (PK-like)"/>
    <property type="match status" value="1"/>
</dbReference>
<gene>
    <name evidence="4" type="ORF">ACFOUW_34595</name>
</gene>
<dbReference type="GO" id="GO:0004674">
    <property type="term" value="F:protein serine/threonine kinase activity"/>
    <property type="evidence" value="ECO:0007669"/>
    <property type="project" value="UniProtKB-KW"/>
</dbReference>
<feature type="compositionally biased region" description="Low complexity" evidence="1">
    <location>
        <begin position="270"/>
        <end position="279"/>
    </location>
</feature>
<proteinExistence type="predicted"/>
<feature type="transmembrane region" description="Helical" evidence="2">
    <location>
        <begin position="363"/>
        <end position="386"/>
    </location>
</feature>
<accession>A0ABV7YLY0</accession>
<feature type="compositionally biased region" description="Pro residues" evidence="1">
    <location>
        <begin position="315"/>
        <end position="338"/>
    </location>
</feature>
<protein>
    <submittedName>
        <fullName evidence="4">Serine/threonine protein kinase</fullName>
    </submittedName>
</protein>
<organism evidence="4 5">
    <name type="scientific">Tenggerimyces flavus</name>
    <dbReference type="NCBI Taxonomy" id="1708749"/>
    <lineage>
        <taxon>Bacteria</taxon>
        <taxon>Bacillati</taxon>
        <taxon>Actinomycetota</taxon>
        <taxon>Actinomycetes</taxon>
        <taxon>Propionibacteriales</taxon>
        <taxon>Nocardioidaceae</taxon>
        <taxon>Tenggerimyces</taxon>
    </lineage>
</organism>
<keyword evidence="2" id="KW-1133">Transmembrane helix</keyword>
<comment type="caution">
    <text evidence="4">The sequence shown here is derived from an EMBL/GenBank/DDBJ whole genome shotgun (WGS) entry which is preliminary data.</text>
</comment>
<sequence length="584" mass="60818">MQGGFGVPGFQVQGLVSASPTGEVWQARHEASGDHVALKRVRIPHGPARDEAKRIVSILGLIGHPHLLRIREAIPLDEEVVFVLDYADGGSLAELLSARGPLDPAEVVTTIAPIAEALAAAHERGLVHGDVTPDHILYTGDGRPVLADLGLLSLIEGGEALRTHGYFDESSSAQSSTPPGDVYALAVCAATALTGEPPKAGTARQPLAEQRKDLPPGLVHAVEAGLQPLAPRRPTAGQLSELVYAACPPAPIRFPVGLVLTDADLAKMAEQAKAAEAQKPPQPPGQQPPPGPPPAVPGNSSEQDPFVHNLGGGPAPGPQGPPGPPGPPRPPGHRPPPGGFESPDSIEDFDAELIEAGRRRRRLIIGAAILGPILIAVAIVAGLAWAKYAGPVDPPTITQPETTPSVSAEPSATPSASTSPSPEQTPTFSPEPLPTVTSPLSPVPTTTTPPTPGATAGPDARWRSVLNGLDTERARAFAGPDIAPLSRVYIAGSELLAKDRTEVDKCVKAGCKLEGLRFDIKNLVIVSETATQTVLDVVDQLQPYTVVQSSGERNERPAGAVTSRRITLVQQPGAGWLISRIEQR</sequence>
<feature type="region of interest" description="Disordered" evidence="1">
    <location>
        <begin position="396"/>
        <end position="461"/>
    </location>
</feature>
<dbReference type="Gene3D" id="1.10.510.10">
    <property type="entry name" value="Transferase(Phosphotransferase) domain 1"/>
    <property type="match status" value="1"/>
</dbReference>
<dbReference type="RefSeq" id="WP_205120481.1">
    <property type="nucleotide sequence ID" value="NZ_JAFBCM010000001.1"/>
</dbReference>
<dbReference type="InterPro" id="IPR011009">
    <property type="entry name" value="Kinase-like_dom_sf"/>
</dbReference>
<reference evidence="5" key="1">
    <citation type="journal article" date="2019" name="Int. J. Syst. Evol. Microbiol.">
        <title>The Global Catalogue of Microorganisms (GCM) 10K type strain sequencing project: providing services to taxonomists for standard genome sequencing and annotation.</title>
        <authorList>
            <consortium name="The Broad Institute Genomics Platform"/>
            <consortium name="The Broad Institute Genome Sequencing Center for Infectious Disease"/>
            <person name="Wu L."/>
            <person name="Ma J."/>
        </authorList>
    </citation>
    <scope>NUCLEOTIDE SEQUENCE [LARGE SCALE GENOMIC DNA]</scope>
    <source>
        <strain evidence="5">CGMCC 4.7241</strain>
    </source>
</reference>
<feature type="compositionally biased region" description="Low complexity" evidence="1">
    <location>
        <begin position="402"/>
        <end position="446"/>
    </location>
</feature>
<keyword evidence="5" id="KW-1185">Reference proteome</keyword>
<dbReference type="PANTHER" id="PTHR24361">
    <property type="entry name" value="MITOGEN-ACTIVATED KINASE KINASE KINASE"/>
    <property type="match status" value="1"/>
</dbReference>
<keyword evidence="4" id="KW-0723">Serine/threonine-protein kinase</keyword>
<dbReference type="Pfam" id="PF00069">
    <property type="entry name" value="Pkinase"/>
    <property type="match status" value="1"/>
</dbReference>